<dbReference type="GO" id="GO:0009396">
    <property type="term" value="P:folic acid-containing compound biosynthetic process"/>
    <property type="evidence" value="ECO:0007669"/>
    <property type="project" value="InterPro"/>
</dbReference>
<evidence type="ECO:0000313" key="3">
    <source>
        <dbReference type="Proteomes" id="UP000234341"/>
    </source>
</evidence>
<feature type="domain" description="Chorismate-utilising enzyme C-terminal" evidence="1">
    <location>
        <begin position="117"/>
        <end position="369"/>
    </location>
</feature>
<dbReference type="InterPro" id="IPR019999">
    <property type="entry name" value="Anth_synth_I-like"/>
</dbReference>
<dbReference type="InterPro" id="IPR005802">
    <property type="entry name" value="ADC_synth_comp_1"/>
</dbReference>
<dbReference type="NCBIfam" id="NF005698">
    <property type="entry name" value="PRK07508.1"/>
    <property type="match status" value="1"/>
</dbReference>
<dbReference type="GO" id="GO:0046820">
    <property type="term" value="F:4-amino-4-deoxychorismate synthase activity"/>
    <property type="evidence" value="ECO:0007669"/>
    <property type="project" value="TreeGrafter"/>
</dbReference>
<dbReference type="Gene3D" id="3.60.120.10">
    <property type="entry name" value="Anthranilate synthase"/>
    <property type="match status" value="1"/>
</dbReference>
<dbReference type="InterPro" id="IPR015890">
    <property type="entry name" value="Chorismate_C"/>
</dbReference>
<accession>A0A2N5C745</accession>
<dbReference type="NCBIfam" id="TIGR00553">
    <property type="entry name" value="pabB"/>
    <property type="match status" value="1"/>
</dbReference>
<reference evidence="2 3" key="1">
    <citation type="submission" date="2017-12" db="EMBL/GenBank/DDBJ databases">
        <title>Genome sequence of the active heterotrophic nitrifier-denitrifier, Cupriavidus pauculus UM1.</title>
        <authorList>
            <person name="Putonti C."/>
            <person name="Castignetti D."/>
        </authorList>
    </citation>
    <scope>NUCLEOTIDE SEQUENCE [LARGE SCALE GENOMIC DNA]</scope>
    <source>
        <strain evidence="2 3">UM1</strain>
    </source>
</reference>
<dbReference type="Pfam" id="PF00425">
    <property type="entry name" value="Chorismate_bind"/>
    <property type="match status" value="1"/>
</dbReference>
<gene>
    <name evidence="2" type="primary">pabB</name>
    <name evidence="2" type="ORF">CYJ10_24315</name>
</gene>
<dbReference type="Proteomes" id="UP000234341">
    <property type="component" value="Unassembled WGS sequence"/>
</dbReference>
<name>A0A2N5C745_9BURK</name>
<dbReference type="InterPro" id="IPR005801">
    <property type="entry name" value="ADC_synthase"/>
</dbReference>
<comment type="caution">
    <text evidence="2">The sequence shown here is derived from an EMBL/GenBank/DDBJ whole genome shotgun (WGS) entry which is preliminary data.</text>
</comment>
<dbReference type="PANTHER" id="PTHR11236:SF50">
    <property type="entry name" value="AMINODEOXYCHORISMATE SYNTHASE COMPONENT 1"/>
    <property type="match status" value="1"/>
</dbReference>
<protein>
    <submittedName>
        <fullName evidence="2">Aminodeoxychorismate synthase, component I</fullName>
    </submittedName>
</protein>
<dbReference type="AlphaFoldDB" id="A0A2N5C745"/>
<dbReference type="SUPFAM" id="SSF56322">
    <property type="entry name" value="ADC synthase"/>
    <property type="match status" value="1"/>
</dbReference>
<evidence type="ECO:0000313" key="2">
    <source>
        <dbReference type="EMBL" id="PLP98010.1"/>
    </source>
</evidence>
<proteinExistence type="predicted"/>
<dbReference type="PRINTS" id="PR00095">
    <property type="entry name" value="ANTSNTHASEI"/>
</dbReference>
<dbReference type="PANTHER" id="PTHR11236">
    <property type="entry name" value="AMINOBENZOATE/ANTHRANILATE SYNTHASE"/>
    <property type="match status" value="1"/>
</dbReference>
<evidence type="ECO:0000259" key="1">
    <source>
        <dbReference type="Pfam" id="PF00425"/>
    </source>
</evidence>
<sequence length="390" mass="43451">MSTCRFENAIDGEALALYGLRQRIVVRTPADLPRAMDAIETSRRQGYWTALLLSYSLGEWLEPSFLQPAGPAFPRYGGAPRLVALVFDRAQTEALWRPPAFHGFAEILSARPRMHLERYKQSLARIREWIEAGDVYQVNFTFPMDVAITGCPAALYRELIDRHPAAHAAYICDEGRHVLSFSPELFLRREGGRLISRPMKGTAPRHADPVRDEQAGRMLRTSVKDRAENAMIVDLMRNDMGRIARVGSVSVSDLFELERYPSVWTMTSTIHADVGQATLLEILRALFPCGSVTGAPKIAAMRYIRALETWNRGLYCGSIGWMAPNGDFSLNVAIRTLVVEDSGLGVYGVGGGIVADSHPELEWLECQWKSRILRTSDAGVWNSGWRAAAA</sequence>
<organism evidence="2 3">
    <name type="scientific">Cupriavidus pauculus</name>
    <dbReference type="NCBI Taxonomy" id="82633"/>
    <lineage>
        <taxon>Bacteria</taxon>
        <taxon>Pseudomonadati</taxon>
        <taxon>Pseudomonadota</taxon>
        <taxon>Betaproteobacteria</taxon>
        <taxon>Burkholderiales</taxon>
        <taxon>Burkholderiaceae</taxon>
        <taxon>Cupriavidus</taxon>
    </lineage>
</organism>
<dbReference type="EMBL" id="PJRP01000014">
    <property type="protein sequence ID" value="PLP98010.1"/>
    <property type="molecule type" value="Genomic_DNA"/>
</dbReference>
<dbReference type="GO" id="GO:0000162">
    <property type="term" value="P:L-tryptophan biosynthetic process"/>
    <property type="evidence" value="ECO:0007669"/>
    <property type="project" value="TreeGrafter"/>
</dbReference>
<dbReference type="OrthoDB" id="9803598at2"/>